<sequence>MAASRALQIGEILQETFSYFPPPERKALARWRRPSCDNTLASCGRVNRTFHSFAMDVLWRRMFELWPLLRVLPACQWANDDDDGSKLGLFGRLHPDDLHRFQHYARKITVLNLYGDSVFDSSILLCLSRALGDQPLLPRLRILEWKGSSDLTDYHILHVASPSLRTLTLESNAAEPTIISPASPVAVPCEFIFEALCERIAAAAPHLEVLSLTALDRAPYYFAPFANCRSLRTVTIYGGILSASHCVHLQTLSSLPHLSKLSVGSFNMVQDVVPGFQNFDALRELSVSGGSTSIGHVLTAFASLNAAIRSLKIDIEPSCSLRTVGKAVGLMNIVKSRFSSVLEDFTLDGVPLGWSGSAAPPLEPIQPLLDVRNLRTIYFVCHSYPSKLSDGDLCMMATAWPELVSLTLLWQHDRTMGVVTPSLACLSHISRSCPHLKTLKISHMTLTFTGGVDTYPVLSHRLSHLYIEKSASDPQDICVLDVALFLDRLFPNLDAKYLRDSCTKVHRVSDAMVAAWIQVCDQVRGFQAVRMQERKRIAESSGR</sequence>
<comment type="caution">
    <text evidence="1">The sequence shown here is derived from an EMBL/GenBank/DDBJ whole genome shotgun (WGS) entry which is preliminary data.</text>
</comment>
<evidence type="ECO:0000313" key="2">
    <source>
        <dbReference type="Proteomes" id="UP000814176"/>
    </source>
</evidence>
<dbReference type="EMBL" id="JADCUA010000029">
    <property type="protein sequence ID" value="KAH9830735.1"/>
    <property type="molecule type" value="Genomic_DNA"/>
</dbReference>
<dbReference type="InterPro" id="IPR032675">
    <property type="entry name" value="LRR_dom_sf"/>
</dbReference>
<dbReference type="Gene3D" id="3.80.10.10">
    <property type="entry name" value="Ribonuclease Inhibitor"/>
    <property type="match status" value="1"/>
</dbReference>
<dbReference type="Proteomes" id="UP000814176">
    <property type="component" value="Unassembled WGS sequence"/>
</dbReference>
<keyword evidence="2" id="KW-1185">Reference proteome</keyword>
<name>A0ABQ8K1W6_9APHY</name>
<gene>
    <name evidence="1" type="ORF">C8Q71DRAFT_862190</name>
</gene>
<proteinExistence type="predicted"/>
<organism evidence="1 2">
    <name type="scientific">Rhodofomes roseus</name>
    <dbReference type="NCBI Taxonomy" id="34475"/>
    <lineage>
        <taxon>Eukaryota</taxon>
        <taxon>Fungi</taxon>
        <taxon>Dikarya</taxon>
        <taxon>Basidiomycota</taxon>
        <taxon>Agaricomycotina</taxon>
        <taxon>Agaricomycetes</taxon>
        <taxon>Polyporales</taxon>
        <taxon>Rhodofomes</taxon>
    </lineage>
</organism>
<dbReference type="SUPFAM" id="SSF52047">
    <property type="entry name" value="RNI-like"/>
    <property type="match status" value="1"/>
</dbReference>
<accession>A0ABQ8K1W6</accession>
<dbReference type="RefSeq" id="XP_047773996.1">
    <property type="nucleotide sequence ID" value="XM_047928000.1"/>
</dbReference>
<evidence type="ECO:0000313" key="1">
    <source>
        <dbReference type="EMBL" id="KAH9830735.1"/>
    </source>
</evidence>
<evidence type="ECO:0008006" key="3">
    <source>
        <dbReference type="Google" id="ProtNLM"/>
    </source>
</evidence>
<dbReference type="GeneID" id="72008732"/>
<reference evidence="1 2" key="1">
    <citation type="journal article" date="2021" name="Environ. Microbiol.">
        <title>Gene family expansions and transcriptome signatures uncover fungal adaptations to wood decay.</title>
        <authorList>
            <person name="Hage H."/>
            <person name="Miyauchi S."/>
            <person name="Viragh M."/>
            <person name="Drula E."/>
            <person name="Min B."/>
            <person name="Chaduli D."/>
            <person name="Navarro D."/>
            <person name="Favel A."/>
            <person name="Norest M."/>
            <person name="Lesage-Meessen L."/>
            <person name="Balint B."/>
            <person name="Merenyi Z."/>
            <person name="de Eugenio L."/>
            <person name="Morin E."/>
            <person name="Martinez A.T."/>
            <person name="Baldrian P."/>
            <person name="Stursova M."/>
            <person name="Martinez M.J."/>
            <person name="Novotny C."/>
            <person name="Magnuson J.K."/>
            <person name="Spatafora J.W."/>
            <person name="Maurice S."/>
            <person name="Pangilinan J."/>
            <person name="Andreopoulos W."/>
            <person name="LaButti K."/>
            <person name="Hundley H."/>
            <person name="Na H."/>
            <person name="Kuo A."/>
            <person name="Barry K."/>
            <person name="Lipzen A."/>
            <person name="Henrissat B."/>
            <person name="Riley R."/>
            <person name="Ahrendt S."/>
            <person name="Nagy L.G."/>
            <person name="Grigoriev I.V."/>
            <person name="Martin F."/>
            <person name="Rosso M.N."/>
        </authorList>
    </citation>
    <scope>NUCLEOTIDE SEQUENCE [LARGE SCALE GENOMIC DNA]</scope>
    <source>
        <strain evidence="1 2">CIRM-BRFM 1785</strain>
    </source>
</reference>
<protein>
    <recommendedName>
        <fullName evidence="3">F-box domain-containing protein</fullName>
    </recommendedName>
</protein>